<gene>
    <name evidence="1" type="ORF">FC695_42995</name>
</gene>
<reference evidence="1 2" key="1">
    <citation type="journal article" date="2019" name="Environ. Microbiol.">
        <title>An active ?-lactamase is a part of an orchestrated cell wall stress resistance network of Bacillus subtilis and related rhizosphere species.</title>
        <authorList>
            <person name="Bucher T."/>
            <person name="Keren-Paz A."/>
            <person name="Hausser J."/>
            <person name="Olender T."/>
            <person name="Cytryn E."/>
            <person name="Kolodkin-Gal I."/>
        </authorList>
    </citation>
    <scope>NUCLEOTIDE SEQUENCE [LARGE SCALE GENOMIC DNA]</scope>
    <source>
        <strain evidence="1 2">I32</strain>
    </source>
</reference>
<sequence length="24" mass="2546">LAKLALGQTIELDLNDYDVAGAIE</sequence>
<evidence type="ECO:0000313" key="2">
    <source>
        <dbReference type="Proteomes" id="UP000308444"/>
    </source>
</evidence>
<protein>
    <submittedName>
        <fullName evidence="1">Oxidoreductase</fullName>
    </submittedName>
</protein>
<organism evidence="1 2">
    <name type="scientific">Bacillus cereus</name>
    <dbReference type="NCBI Taxonomy" id="1396"/>
    <lineage>
        <taxon>Bacteria</taxon>
        <taxon>Bacillati</taxon>
        <taxon>Bacillota</taxon>
        <taxon>Bacilli</taxon>
        <taxon>Bacillales</taxon>
        <taxon>Bacillaceae</taxon>
        <taxon>Bacillus</taxon>
        <taxon>Bacillus cereus group</taxon>
    </lineage>
</organism>
<evidence type="ECO:0000313" key="1">
    <source>
        <dbReference type="EMBL" id="TKI81255.1"/>
    </source>
</evidence>
<dbReference type="EMBL" id="SZOH01005060">
    <property type="protein sequence ID" value="TKI81255.1"/>
    <property type="molecule type" value="Genomic_DNA"/>
</dbReference>
<comment type="caution">
    <text evidence="1">The sequence shown here is derived from an EMBL/GenBank/DDBJ whole genome shotgun (WGS) entry which is preliminary data.</text>
</comment>
<feature type="non-terminal residue" evidence="1">
    <location>
        <position position="1"/>
    </location>
</feature>
<dbReference type="AlphaFoldDB" id="A0A9X9F0W9"/>
<name>A0A9X9F0W9_BACCE</name>
<proteinExistence type="predicted"/>
<dbReference type="Proteomes" id="UP000308444">
    <property type="component" value="Unassembled WGS sequence"/>
</dbReference>
<accession>A0A9X9F0W9</accession>